<accession>A0A317XHG2</accession>
<sequence length="278" mass="31032">MVASEAAGRARFSALASILPRRHQGGSRQTEAQMKNPLYHLGALYDQTQTFFGVTRDTMARPAAAMEVVSWTHSFADQFVRSEDLHPRFRDLLQRREHEDYPWLATQYPSFAQVLHPFFTTSAIFQGFTGETHVDAADCYPSILLNFGAMAHLELPDFGVAVELQPFDIVVFDSGRVRHRTTRSPIDIAAGISETQRWAVSLFHRHRATLRQPTPARANDISRILTAPIQAGASEVSGTALSTQTANSPNKPRDTDTAADTDHTNTSSTSRRKRRRPD</sequence>
<reference evidence="2 3" key="1">
    <citation type="journal article" date="2018" name="Mol. Biol. Evol.">
        <title>Broad Genomic Sampling Reveals a Smut Pathogenic Ancestry of the Fungal Clade Ustilaginomycotina.</title>
        <authorList>
            <person name="Kijpornyongpan T."/>
            <person name="Mondo S.J."/>
            <person name="Barry K."/>
            <person name="Sandor L."/>
            <person name="Lee J."/>
            <person name="Lipzen A."/>
            <person name="Pangilinan J."/>
            <person name="LaButti K."/>
            <person name="Hainaut M."/>
            <person name="Henrissat B."/>
            <person name="Grigoriev I.V."/>
            <person name="Spatafora J.W."/>
            <person name="Aime M.C."/>
        </authorList>
    </citation>
    <scope>NUCLEOTIDE SEQUENCE [LARGE SCALE GENOMIC DNA]</scope>
    <source>
        <strain evidence="2 3">MCA 3645</strain>
    </source>
</reference>
<dbReference type="Gene3D" id="3.60.130.30">
    <property type="match status" value="1"/>
</dbReference>
<dbReference type="Proteomes" id="UP000246740">
    <property type="component" value="Unassembled WGS sequence"/>
</dbReference>
<dbReference type="AlphaFoldDB" id="A0A317XHG2"/>
<organism evidence="2 3">
    <name type="scientific">Testicularia cyperi</name>
    <dbReference type="NCBI Taxonomy" id="1882483"/>
    <lineage>
        <taxon>Eukaryota</taxon>
        <taxon>Fungi</taxon>
        <taxon>Dikarya</taxon>
        <taxon>Basidiomycota</taxon>
        <taxon>Ustilaginomycotina</taxon>
        <taxon>Ustilaginomycetes</taxon>
        <taxon>Ustilaginales</taxon>
        <taxon>Anthracoideaceae</taxon>
        <taxon>Testicularia</taxon>
    </lineage>
</organism>
<dbReference type="EMBL" id="KZ819203">
    <property type="protein sequence ID" value="PWY97703.1"/>
    <property type="molecule type" value="Genomic_DNA"/>
</dbReference>
<feature type="region of interest" description="Disordered" evidence="1">
    <location>
        <begin position="235"/>
        <end position="278"/>
    </location>
</feature>
<proteinExistence type="predicted"/>
<evidence type="ECO:0000313" key="2">
    <source>
        <dbReference type="EMBL" id="PWY97703.1"/>
    </source>
</evidence>
<evidence type="ECO:0000256" key="1">
    <source>
        <dbReference type="SAM" id="MobiDB-lite"/>
    </source>
</evidence>
<protein>
    <submittedName>
        <fullName evidence="2">Uncharacterized protein</fullName>
    </submittedName>
</protein>
<keyword evidence="3" id="KW-1185">Reference proteome</keyword>
<gene>
    <name evidence="2" type="ORF">BCV70DRAFT_219269</name>
</gene>
<name>A0A317XHG2_9BASI</name>
<dbReference type="InParanoid" id="A0A317XHG2"/>
<feature type="compositionally biased region" description="Basic and acidic residues" evidence="1">
    <location>
        <begin position="251"/>
        <end position="263"/>
    </location>
</feature>
<evidence type="ECO:0000313" key="3">
    <source>
        <dbReference type="Proteomes" id="UP000246740"/>
    </source>
</evidence>
<dbReference type="OrthoDB" id="2556759at2759"/>
<feature type="compositionally biased region" description="Polar residues" evidence="1">
    <location>
        <begin position="236"/>
        <end position="250"/>
    </location>
</feature>